<evidence type="ECO:0000313" key="3">
    <source>
        <dbReference type="Proteomes" id="UP001456524"/>
    </source>
</evidence>
<keyword evidence="3" id="KW-1185">Reference proteome</keyword>
<keyword evidence="1" id="KW-0732">Signal</keyword>
<dbReference type="Proteomes" id="UP001456524">
    <property type="component" value="Unassembled WGS sequence"/>
</dbReference>
<evidence type="ECO:0000256" key="1">
    <source>
        <dbReference type="SAM" id="SignalP"/>
    </source>
</evidence>
<feature type="chain" id="PRO_5046144834" evidence="1">
    <location>
        <begin position="18"/>
        <end position="213"/>
    </location>
</feature>
<name>A0ABR1XGM9_9PEZI</name>
<feature type="signal peptide" evidence="1">
    <location>
        <begin position="1"/>
        <end position="17"/>
    </location>
</feature>
<proteinExistence type="predicted"/>
<protein>
    <submittedName>
        <fullName evidence="2">Uncharacterized protein</fullName>
    </submittedName>
</protein>
<sequence>MARFVLILSLMIGKNHADEILRNWVPPPKFKDVAPAKQVDKKEEEEKKPTWTEFKLLYSDTTRMRTRMAPTNSLESSTTTSRTIRAPMATAATEIQPSLTARRKSRAWRRAVSRKEYSAWRSEPQEHRFNEVFNGWWNFQVVPRGDGASASHARCVEVLECSSGFHRSSFCGRCECSLSLDVEGHRMLLDCNTLSSMNAPCGPNGRVDYHRLS</sequence>
<comment type="caution">
    <text evidence="2">The sequence shown here is derived from an EMBL/GenBank/DDBJ whole genome shotgun (WGS) entry which is preliminary data.</text>
</comment>
<accession>A0ABR1XGM9</accession>
<gene>
    <name evidence="2" type="ORF">IWX90DRAFT_76952</name>
</gene>
<evidence type="ECO:0000313" key="2">
    <source>
        <dbReference type="EMBL" id="KAK8153716.1"/>
    </source>
</evidence>
<organism evidence="2 3">
    <name type="scientific">Phyllosticta citrichinensis</name>
    <dbReference type="NCBI Taxonomy" id="1130410"/>
    <lineage>
        <taxon>Eukaryota</taxon>
        <taxon>Fungi</taxon>
        <taxon>Dikarya</taxon>
        <taxon>Ascomycota</taxon>
        <taxon>Pezizomycotina</taxon>
        <taxon>Dothideomycetes</taxon>
        <taxon>Dothideomycetes incertae sedis</taxon>
        <taxon>Botryosphaeriales</taxon>
        <taxon>Phyllostictaceae</taxon>
        <taxon>Phyllosticta</taxon>
    </lineage>
</organism>
<reference evidence="2 3" key="1">
    <citation type="journal article" date="2022" name="G3 (Bethesda)">
        <title>Enemy or ally: a genomic approach to elucidate the lifestyle of Phyllosticta citrichinaensis.</title>
        <authorList>
            <person name="Buijs V.A."/>
            <person name="Groenewald J.Z."/>
            <person name="Haridas S."/>
            <person name="LaButti K.M."/>
            <person name="Lipzen A."/>
            <person name="Martin F.M."/>
            <person name="Barry K."/>
            <person name="Grigoriev I.V."/>
            <person name="Crous P.W."/>
            <person name="Seidl M.F."/>
        </authorList>
    </citation>
    <scope>NUCLEOTIDE SEQUENCE [LARGE SCALE GENOMIC DNA]</scope>
    <source>
        <strain evidence="2 3">CBS 129764</strain>
    </source>
</reference>
<dbReference type="EMBL" id="JBBWUH010000012">
    <property type="protein sequence ID" value="KAK8153716.1"/>
    <property type="molecule type" value="Genomic_DNA"/>
</dbReference>